<dbReference type="Proteomes" id="UP000018855">
    <property type="component" value="Unassembled WGS sequence"/>
</dbReference>
<accession>W1V8A0</accession>
<reference evidence="1 2" key="1">
    <citation type="submission" date="2013-12" db="EMBL/GenBank/DDBJ databases">
        <title>A Varibaculum cambriense genome reconstructed from a premature infant gut community with otherwise low bacterial novelty that shifts toward anaerobic metabolism during the third week of life.</title>
        <authorList>
            <person name="Brown C.T."/>
            <person name="Sharon I."/>
            <person name="Thomas B.C."/>
            <person name="Castelle C.J."/>
            <person name="Morowitz M.J."/>
            <person name="Banfield J.F."/>
        </authorList>
    </citation>
    <scope>NUCLEOTIDE SEQUENCE [LARGE SCALE GENOMIC DNA]</scope>
    <source>
        <strain evidence="2">DORA_11</strain>
    </source>
</reference>
<protein>
    <submittedName>
        <fullName evidence="1">Uncharacterized protein</fullName>
    </submittedName>
</protein>
<feature type="non-terminal residue" evidence="1">
    <location>
        <position position="1"/>
    </location>
</feature>
<evidence type="ECO:0000313" key="1">
    <source>
        <dbReference type="EMBL" id="ETJ00224.1"/>
    </source>
</evidence>
<dbReference type="EMBL" id="AZMJ01000311">
    <property type="protein sequence ID" value="ETJ00224.1"/>
    <property type="molecule type" value="Genomic_DNA"/>
</dbReference>
<name>W1V8A0_9FIRM</name>
<dbReference type="AlphaFoldDB" id="W1V8A0"/>
<organism evidence="1 2">
    <name type="scientific">Veillonella dispar DORA_11</name>
    <dbReference type="NCBI Taxonomy" id="1403949"/>
    <lineage>
        <taxon>Bacteria</taxon>
        <taxon>Bacillati</taxon>
        <taxon>Bacillota</taxon>
        <taxon>Negativicutes</taxon>
        <taxon>Veillonellales</taxon>
        <taxon>Veillonellaceae</taxon>
        <taxon>Veillonella</taxon>
    </lineage>
</organism>
<gene>
    <name evidence="1" type="ORF">Q619_VDC00311G0001</name>
</gene>
<evidence type="ECO:0000313" key="2">
    <source>
        <dbReference type="Proteomes" id="UP000018855"/>
    </source>
</evidence>
<comment type="caution">
    <text evidence="1">The sequence shown here is derived from an EMBL/GenBank/DDBJ whole genome shotgun (WGS) entry which is preliminary data.</text>
</comment>
<sequence length="85" mass="10111">LNDPRRRYRWRTGKIDHLTDTREIVKLPRPVIAHHQNIRTVPPQILRFLLQRFLQKYAIHARQPGDDRDAVILMVNRPPALFGNI</sequence>
<proteinExistence type="predicted"/>